<protein>
    <submittedName>
        <fullName evidence="1">Uncharacterized protein</fullName>
    </submittedName>
</protein>
<name>A0A1H7URT7_HALLR</name>
<evidence type="ECO:0000313" key="2">
    <source>
        <dbReference type="Proteomes" id="UP000183894"/>
    </source>
</evidence>
<dbReference type="EMBL" id="FOAD01000014">
    <property type="protein sequence ID" value="SEL99663.1"/>
    <property type="molecule type" value="Genomic_DNA"/>
</dbReference>
<dbReference type="AlphaFoldDB" id="A0A1H7URT7"/>
<sequence>MTLDPLSNLLTIRRVHTESCLKRLVYFSSINMPVFVCQDVSKPNRSDKSVHCLLVNNTLSTQDTNCPFRRTTSMSEITCGNMLSKVRACLNRVFEHPLNSTLFRRTLQELVTRQRLLFVFQFAVILFDLFKLD</sequence>
<accession>A0A1H7URT7</accession>
<gene>
    <name evidence="1" type="ORF">SAMN04488691_11410</name>
</gene>
<evidence type="ECO:0000313" key="1">
    <source>
        <dbReference type="EMBL" id="SEL99663.1"/>
    </source>
</evidence>
<proteinExistence type="predicted"/>
<reference evidence="1 2" key="1">
    <citation type="submission" date="2016-10" db="EMBL/GenBank/DDBJ databases">
        <authorList>
            <person name="de Groot N.N."/>
        </authorList>
    </citation>
    <scope>NUCLEOTIDE SEQUENCE [LARGE SCALE GENOMIC DNA]</scope>
    <source>
        <strain evidence="1 2">CDM_5</strain>
    </source>
</reference>
<dbReference type="Proteomes" id="UP000183894">
    <property type="component" value="Unassembled WGS sequence"/>
</dbReference>
<organism evidence="1 2">
    <name type="scientific">Haloferax larsenii</name>
    <dbReference type="NCBI Taxonomy" id="302484"/>
    <lineage>
        <taxon>Archaea</taxon>
        <taxon>Methanobacteriati</taxon>
        <taxon>Methanobacteriota</taxon>
        <taxon>Stenosarchaea group</taxon>
        <taxon>Halobacteria</taxon>
        <taxon>Halobacteriales</taxon>
        <taxon>Haloferacaceae</taxon>
        <taxon>Haloferax</taxon>
    </lineage>
</organism>